<dbReference type="SUPFAM" id="SSF89000">
    <property type="entry name" value="post-HMGL domain-like"/>
    <property type="match status" value="1"/>
</dbReference>
<organism evidence="13 14">
    <name type="scientific">Kitasatospora putterlickiae</name>
    <dbReference type="NCBI Taxonomy" id="221725"/>
    <lineage>
        <taxon>Bacteria</taxon>
        <taxon>Bacillati</taxon>
        <taxon>Actinomycetota</taxon>
        <taxon>Actinomycetes</taxon>
        <taxon>Kitasatosporales</taxon>
        <taxon>Streptomycetaceae</taxon>
        <taxon>Kitasatospora</taxon>
    </lineage>
</organism>
<comment type="similarity">
    <text evidence="3 10">Belongs to the alpha-IPM synthase/homocitrate synthase family. LeuA type 2 subfamily.</text>
</comment>
<evidence type="ECO:0000313" key="13">
    <source>
        <dbReference type="EMBL" id="GAA1405050.1"/>
    </source>
</evidence>
<feature type="binding site" evidence="10">
    <location>
        <position position="82"/>
    </location>
    <ligand>
        <name>Mg(2+)</name>
        <dbReference type="ChEBI" id="CHEBI:18420"/>
    </ligand>
</feature>
<dbReference type="Proteomes" id="UP001499863">
    <property type="component" value="Unassembled WGS sequence"/>
</dbReference>
<sequence>MRSTESAQNVKPFATLRTPAGPVPAEAPAWNPQRGSAMPFHRYLPAHARVPLPPVDTLPGGRQWPARRVDRAPLWVPVDLRDGNQALAEPMDPARKRRMFDLFLAMGFKEIEVGYPSASRTDFDFVRHLATTPGAVPEDVTVVVFTAARADLIERTFASVEGLPRVVVHLYTATAPVWRDLVLGRDRAQVRELVTAAAERMARLAGDRPGLRFQFSPEVFNLTEPDYVLELCDGLTELWDASPDRPVIHNLPATVEIATPNVYADQIEYLHRHLARREAVILSVHPHNDRGTGIACAELALLAGAQRVEGCLFGNGERTGNVDLATLALNLHTQGVDPMVDFSDIDEIRRTVEHCNRLPVPERHPYVGDLVHTAFSGTHQDAIKKGLAHHAATAARLGVPERQAPWDVPYLPIDPADLGRDYEAVIRVNSQSGKGGIAYLLQTGHGLELPRRLQIEFSRVVQESTDDSGREVTADELYGLFAATYLDAAPRRELVNWRTGQGDERGQGDGRAQGDGRHWASLVIGGAVHRGEGNGPLAAVTAALGAAGHAVDILHFTEHAVRTGPDSDAVAYVEARVDGQVVWGAGRDASVLDAGIRAVLSAVGRAGVAPAGPAPTGPAVEVGQDGAMTDDTSLPGRSRAVADALAAAGLPGEIRVLPDSARTAAEAAAALGCEVGAIANSLVFICDGAPLLVMTSGAHRVDTDHLAHALGTGPITRATAAQVREATGQAIGGVAPVGHPAPLRTVVDTALAAHELLWAAAGHPHTVVPMTYKELLALTGGTPSTVAPPQG</sequence>
<keyword evidence="7 10" id="KW-0808">Transferase</keyword>
<keyword evidence="5 10" id="KW-0432">Leucine biosynthesis</keyword>
<dbReference type="SMART" id="SM00917">
    <property type="entry name" value="LeuA_dimer"/>
    <property type="match status" value="1"/>
</dbReference>
<evidence type="ECO:0000256" key="8">
    <source>
        <dbReference type="ARBA" id="ARBA00022723"/>
    </source>
</evidence>
<dbReference type="SUPFAM" id="SSF51569">
    <property type="entry name" value="Aldolase"/>
    <property type="match status" value="1"/>
</dbReference>
<dbReference type="EC" id="2.3.3.13" evidence="4 10"/>
<keyword evidence="10" id="KW-0963">Cytoplasm</keyword>
<dbReference type="Gene3D" id="3.90.960.10">
    <property type="entry name" value="YbaK/aminoacyl-tRNA synthetase-associated domain"/>
    <property type="match status" value="1"/>
</dbReference>
<keyword evidence="8 10" id="KW-0479">Metal-binding</keyword>
<evidence type="ECO:0000256" key="3">
    <source>
        <dbReference type="ARBA" id="ARBA00009767"/>
    </source>
</evidence>
<dbReference type="PROSITE" id="PS00816">
    <property type="entry name" value="AIPM_HOMOCIT_SYNTH_2"/>
    <property type="match status" value="1"/>
</dbReference>
<evidence type="ECO:0000256" key="11">
    <source>
        <dbReference type="SAM" id="MobiDB-lite"/>
    </source>
</evidence>
<comment type="subcellular location">
    <subcellularLocation>
        <location evidence="10">Cytoplasm</location>
    </subcellularLocation>
</comment>
<dbReference type="CDD" id="cd07942">
    <property type="entry name" value="DRE_TIM_LeuA"/>
    <property type="match status" value="1"/>
</dbReference>
<feature type="domain" description="Pyruvate carboxyltransferase" evidence="12">
    <location>
        <begin position="73"/>
        <end position="346"/>
    </location>
</feature>
<proteinExistence type="inferred from homology"/>
<feature type="region of interest" description="Regulatory domain" evidence="10">
    <location>
        <begin position="488"/>
        <end position="791"/>
    </location>
</feature>
<comment type="caution">
    <text evidence="13">The sequence shown here is derived from an EMBL/GenBank/DDBJ whole genome shotgun (WGS) entry which is preliminary data.</text>
</comment>
<dbReference type="InterPro" id="IPR036230">
    <property type="entry name" value="LeuA_allosteric_dom_sf"/>
</dbReference>
<dbReference type="Pfam" id="PF08502">
    <property type="entry name" value="LeuA_dimer"/>
    <property type="match status" value="1"/>
</dbReference>
<dbReference type="Pfam" id="PF04073">
    <property type="entry name" value="tRNA_edit"/>
    <property type="match status" value="1"/>
</dbReference>
<dbReference type="InterPro" id="IPR005668">
    <property type="entry name" value="IPM_Synthase"/>
</dbReference>
<dbReference type="InterPro" id="IPR013785">
    <property type="entry name" value="Aldolase_TIM"/>
</dbReference>
<comment type="function">
    <text evidence="10">Catalyzes the condensation of the acetyl group of acetyl-CoA with 3-methyl-2-oxobutanoate (2-ketoisovalerate) to form 3-carboxy-3-hydroxy-4-methylpentanoate (2-isopropylmalate).</text>
</comment>
<name>A0ABN1YD48_9ACTN</name>
<dbReference type="PANTHER" id="PTHR46911">
    <property type="match status" value="1"/>
</dbReference>
<dbReference type="CDD" id="cd04333">
    <property type="entry name" value="ProX_deacylase"/>
    <property type="match status" value="1"/>
</dbReference>
<dbReference type="Pfam" id="PF00682">
    <property type="entry name" value="HMGL-like"/>
    <property type="match status" value="1"/>
</dbReference>
<dbReference type="InterPro" id="IPR036754">
    <property type="entry name" value="YbaK/aa-tRNA-synt-asso_dom_sf"/>
</dbReference>
<feature type="region of interest" description="Disordered" evidence="11">
    <location>
        <begin position="1"/>
        <end position="32"/>
    </location>
</feature>
<dbReference type="InterPro" id="IPR054692">
    <property type="entry name" value="LeuA-like_post-cat"/>
</dbReference>
<dbReference type="Gene3D" id="3.20.20.70">
    <property type="entry name" value="Aldolase class I"/>
    <property type="match status" value="1"/>
</dbReference>
<dbReference type="NCBIfam" id="NF002991">
    <property type="entry name" value="PRK03739.1"/>
    <property type="match status" value="1"/>
</dbReference>
<evidence type="ECO:0000259" key="12">
    <source>
        <dbReference type="PROSITE" id="PS50991"/>
    </source>
</evidence>
<keyword evidence="14" id="KW-1185">Reference proteome</keyword>
<dbReference type="InterPro" id="IPR000891">
    <property type="entry name" value="PYR_CT"/>
</dbReference>
<dbReference type="Pfam" id="PF22615">
    <property type="entry name" value="IPMS_D2"/>
    <property type="match status" value="1"/>
</dbReference>
<feature type="binding site" evidence="10">
    <location>
        <position position="287"/>
    </location>
    <ligand>
        <name>Mg(2+)</name>
        <dbReference type="ChEBI" id="CHEBI:18420"/>
    </ligand>
</feature>
<evidence type="ECO:0000256" key="1">
    <source>
        <dbReference type="ARBA" id="ARBA00000064"/>
    </source>
</evidence>
<dbReference type="InterPro" id="IPR013709">
    <property type="entry name" value="2-isopropylmalate_synth_dimer"/>
</dbReference>
<comment type="cofactor">
    <cofactor evidence="10">
        <name>Mg(2+)</name>
        <dbReference type="ChEBI" id="CHEBI:18420"/>
    </cofactor>
</comment>
<dbReference type="HAMAP" id="MF_00572">
    <property type="entry name" value="LeuA_type2"/>
    <property type="match status" value="1"/>
</dbReference>
<dbReference type="Gene3D" id="3.30.160.270">
    <property type="match status" value="1"/>
</dbReference>
<dbReference type="PROSITE" id="PS00815">
    <property type="entry name" value="AIPM_HOMOCIT_SYNTH_1"/>
    <property type="match status" value="1"/>
</dbReference>
<keyword evidence="9 10" id="KW-0100">Branched-chain amino acid biosynthesis</keyword>
<evidence type="ECO:0000256" key="7">
    <source>
        <dbReference type="ARBA" id="ARBA00022679"/>
    </source>
</evidence>
<dbReference type="InterPro" id="IPR039371">
    <property type="entry name" value="LeuA_N_DRE-TIM"/>
</dbReference>
<dbReference type="SUPFAM" id="SSF55826">
    <property type="entry name" value="YbaK/ProRS associated domain"/>
    <property type="match status" value="1"/>
</dbReference>
<keyword evidence="6 10" id="KW-0028">Amino-acid biosynthesis</keyword>
<evidence type="ECO:0000313" key="14">
    <source>
        <dbReference type="Proteomes" id="UP001499863"/>
    </source>
</evidence>
<evidence type="ECO:0000256" key="2">
    <source>
        <dbReference type="ARBA" id="ARBA00004689"/>
    </source>
</evidence>
<comment type="subunit">
    <text evidence="10">Homodimer.</text>
</comment>
<feature type="binding site" evidence="10">
    <location>
        <position position="321"/>
    </location>
    <ligand>
        <name>Mg(2+)</name>
        <dbReference type="ChEBI" id="CHEBI:18420"/>
    </ligand>
</feature>
<comment type="pathway">
    <text evidence="2 10">Amino-acid biosynthesis; L-leucine biosynthesis; L-leucine from 3-methyl-2-oxobutanoate: step 1/4.</text>
</comment>
<evidence type="ECO:0000256" key="9">
    <source>
        <dbReference type="ARBA" id="ARBA00023304"/>
    </source>
</evidence>
<dbReference type="InterPro" id="IPR002034">
    <property type="entry name" value="AIPM/Hcit_synth_CS"/>
</dbReference>
<feature type="binding site" evidence="10">
    <location>
        <position position="285"/>
    </location>
    <ligand>
        <name>Mg(2+)</name>
        <dbReference type="ChEBI" id="CHEBI:18420"/>
    </ligand>
</feature>
<evidence type="ECO:0000256" key="6">
    <source>
        <dbReference type="ARBA" id="ARBA00022605"/>
    </source>
</evidence>
<reference evidence="13 14" key="1">
    <citation type="journal article" date="2019" name="Int. J. Syst. Evol. Microbiol.">
        <title>The Global Catalogue of Microorganisms (GCM) 10K type strain sequencing project: providing services to taxonomists for standard genome sequencing and annotation.</title>
        <authorList>
            <consortium name="The Broad Institute Genomics Platform"/>
            <consortium name="The Broad Institute Genome Sequencing Center for Infectious Disease"/>
            <person name="Wu L."/>
            <person name="Ma J."/>
        </authorList>
    </citation>
    <scope>NUCLEOTIDE SEQUENCE [LARGE SCALE GENOMIC DNA]</scope>
    <source>
        <strain evidence="13 14">JCM 12393</strain>
    </source>
</reference>
<evidence type="ECO:0000256" key="5">
    <source>
        <dbReference type="ARBA" id="ARBA00022430"/>
    </source>
</evidence>
<dbReference type="PANTHER" id="PTHR46911:SF1">
    <property type="entry name" value="2-ISOPROPYLMALATE SYNTHASE"/>
    <property type="match status" value="1"/>
</dbReference>
<evidence type="ECO:0000256" key="4">
    <source>
        <dbReference type="ARBA" id="ARBA00012973"/>
    </source>
</evidence>
<dbReference type="EMBL" id="BAAAKJ010000287">
    <property type="protein sequence ID" value="GAA1405050.1"/>
    <property type="molecule type" value="Genomic_DNA"/>
</dbReference>
<dbReference type="PROSITE" id="PS50991">
    <property type="entry name" value="PYR_CT"/>
    <property type="match status" value="1"/>
</dbReference>
<keyword evidence="10" id="KW-0460">Magnesium</keyword>
<protein>
    <recommendedName>
        <fullName evidence="4 10">2-isopropylmalate synthase</fullName>
        <ecNumber evidence="4 10">2.3.3.13</ecNumber>
    </recommendedName>
    <alternativeName>
        <fullName evidence="10">Alpha-IPM synthase</fullName>
    </alternativeName>
    <alternativeName>
        <fullName evidence="10">Alpha-isopropylmalate synthase</fullName>
    </alternativeName>
</protein>
<gene>
    <name evidence="10" type="primary">leuA</name>
    <name evidence="13" type="ORF">GCM10009639_51640</name>
</gene>
<evidence type="ECO:0000256" key="10">
    <source>
        <dbReference type="HAMAP-Rule" id="MF_00572"/>
    </source>
</evidence>
<accession>A0ABN1YD48</accession>
<dbReference type="SUPFAM" id="SSF110921">
    <property type="entry name" value="2-isopropylmalate synthase LeuA, allosteric (dimerisation) domain"/>
    <property type="match status" value="1"/>
</dbReference>
<comment type="catalytic activity">
    <reaction evidence="1 10">
        <text>3-methyl-2-oxobutanoate + acetyl-CoA + H2O = (2S)-2-isopropylmalate + CoA + H(+)</text>
        <dbReference type="Rhea" id="RHEA:21524"/>
        <dbReference type="ChEBI" id="CHEBI:1178"/>
        <dbReference type="ChEBI" id="CHEBI:11851"/>
        <dbReference type="ChEBI" id="CHEBI:15377"/>
        <dbReference type="ChEBI" id="CHEBI:15378"/>
        <dbReference type="ChEBI" id="CHEBI:57287"/>
        <dbReference type="ChEBI" id="CHEBI:57288"/>
        <dbReference type="EC" id="2.3.3.13"/>
    </reaction>
</comment>
<dbReference type="InterPro" id="IPR007214">
    <property type="entry name" value="YbaK/aa-tRNA-synth-assoc-dom"/>
</dbReference>